<protein>
    <submittedName>
        <fullName evidence="2">Uncharacterized protein</fullName>
    </submittedName>
</protein>
<dbReference type="EMBL" id="JADCNL010000001">
    <property type="protein sequence ID" value="KAG0497584.1"/>
    <property type="molecule type" value="Genomic_DNA"/>
</dbReference>
<reference evidence="2 3" key="1">
    <citation type="journal article" date="2020" name="Nat. Food">
        <title>A phased Vanilla planifolia genome enables genetic improvement of flavour and production.</title>
        <authorList>
            <person name="Hasing T."/>
            <person name="Tang H."/>
            <person name="Brym M."/>
            <person name="Khazi F."/>
            <person name="Huang T."/>
            <person name="Chambers A.H."/>
        </authorList>
    </citation>
    <scope>NUCLEOTIDE SEQUENCE [LARGE SCALE GENOMIC DNA]</scope>
    <source>
        <tissue evidence="2">Leaf</tissue>
    </source>
</reference>
<organism evidence="2 3">
    <name type="scientific">Vanilla planifolia</name>
    <name type="common">Vanilla</name>
    <dbReference type="NCBI Taxonomy" id="51239"/>
    <lineage>
        <taxon>Eukaryota</taxon>
        <taxon>Viridiplantae</taxon>
        <taxon>Streptophyta</taxon>
        <taxon>Embryophyta</taxon>
        <taxon>Tracheophyta</taxon>
        <taxon>Spermatophyta</taxon>
        <taxon>Magnoliopsida</taxon>
        <taxon>Liliopsida</taxon>
        <taxon>Asparagales</taxon>
        <taxon>Orchidaceae</taxon>
        <taxon>Vanilloideae</taxon>
        <taxon>Vanilleae</taxon>
        <taxon>Vanilla</taxon>
    </lineage>
</organism>
<evidence type="ECO:0000313" key="3">
    <source>
        <dbReference type="Proteomes" id="UP000636800"/>
    </source>
</evidence>
<evidence type="ECO:0000256" key="1">
    <source>
        <dbReference type="SAM" id="MobiDB-lite"/>
    </source>
</evidence>
<keyword evidence="3" id="KW-1185">Reference proteome</keyword>
<evidence type="ECO:0000313" key="2">
    <source>
        <dbReference type="EMBL" id="KAG0497584.1"/>
    </source>
</evidence>
<dbReference type="Proteomes" id="UP000636800">
    <property type="component" value="Chromosome 1"/>
</dbReference>
<sequence length="190" mass="22033">MARSYRSFRMNAERQEEKVDGSTVDEESANRRSSGSSARRPARDRESRRAERVQGVGEKEGREETRLKREILASEGREGRRRRRRTADSGSGEGSEERSSGEPMPEDQLGRDLYKAAEMRRSPRFERGKFEAWVLRAETVRKAMLLPPWRMPECFRLEAELSNRIQQILLSSIEDLGRKVFFHIVADVMT</sequence>
<feature type="compositionally biased region" description="Basic and acidic residues" evidence="1">
    <location>
        <begin position="11"/>
        <end position="20"/>
    </location>
</feature>
<feature type="compositionally biased region" description="Basic and acidic residues" evidence="1">
    <location>
        <begin position="41"/>
        <end position="78"/>
    </location>
</feature>
<gene>
    <name evidence="2" type="ORF">HPP92_002275</name>
</gene>
<comment type="caution">
    <text evidence="2">The sequence shown here is derived from an EMBL/GenBank/DDBJ whole genome shotgun (WGS) entry which is preliminary data.</text>
</comment>
<dbReference type="AlphaFoldDB" id="A0A835RT45"/>
<feature type="region of interest" description="Disordered" evidence="1">
    <location>
        <begin position="1"/>
        <end position="108"/>
    </location>
</feature>
<accession>A0A835RT45</accession>
<name>A0A835RT45_VANPL</name>
<proteinExistence type="predicted"/>